<dbReference type="InterPro" id="IPR037046">
    <property type="entry name" value="AlkA_N_sf"/>
</dbReference>
<accession>A0A6I4NY15</accession>
<evidence type="ECO:0000256" key="4">
    <source>
        <dbReference type="ARBA" id="ARBA00022603"/>
    </source>
</evidence>
<dbReference type="InterPro" id="IPR004026">
    <property type="entry name" value="Ada_DNA_repair_Zn-bd"/>
</dbReference>
<comment type="cofactor">
    <cofactor evidence="2">
        <name>Zn(2+)</name>
        <dbReference type="ChEBI" id="CHEBI:29105"/>
    </cofactor>
</comment>
<dbReference type="GO" id="GO:0032259">
    <property type="term" value="P:methylation"/>
    <property type="evidence" value="ECO:0007669"/>
    <property type="project" value="UniProtKB-KW"/>
</dbReference>
<dbReference type="Gene3D" id="3.30.310.20">
    <property type="entry name" value="DNA-3-methyladenine glycosylase AlkA, N-terminal domain"/>
    <property type="match status" value="1"/>
</dbReference>
<evidence type="ECO:0000256" key="2">
    <source>
        <dbReference type="ARBA" id="ARBA00001947"/>
    </source>
</evidence>
<dbReference type="PANTHER" id="PTHR43003:SF13">
    <property type="entry name" value="DNA-3-METHYLADENINE GLYCOSYLASE 2"/>
    <property type="match status" value="1"/>
</dbReference>
<dbReference type="PROSITE" id="PS01124">
    <property type="entry name" value="HTH_ARAC_FAMILY_2"/>
    <property type="match status" value="1"/>
</dbReference>
<dbReference type="Gene3D" id="3.40.10.10">
    <property type="entry name" value="DNA Methylphosphotriester Repair Domain"/>
    <property type="match status" value="1"/>
</dbReference>
<evidence type="ECO:0000256" key="1">
    <source>
        <dbReference type="ARBA" id="ARBA00000086"/>
    </source>
</evidence>
<protein>
    <recommendedName>
        <fullName evidence="3">DNA-3-methyladenine glycosylase II</fullName>
        <ecNumber evidence="3">3.2.2.21</ecNumber>
    </recommendedName>
</protein>
<dbReference type="SMART" id="SM01009">
    <property type="entry name" value="AlkA_N"/>
    <property type="match status" value="1"/>
</dbReference>
<dbReference type="InterPro" id="IPR051912">
    <property type="entry name" value="Alkylbase_DNA_Glycosylase/TA"/>
</dbReference>
<name>A0A6I4NY15_9MICO</name>
<comment type="catalytic activity">
    <reaction evidence="1">
        <text>Hydrolysis of alkylated DNA, releasing 3-methyladenine, 3-methylguanine, 7-methylguanine and 7-methyladenine.</text>
        <dbReference type="EC" id="3.2.2.21"/>
    </reaction>
</comment>
<sequence length="580" mass="61084">MSSTETAAVPRPGRARRARPGAAGPTGTHPGWSLGDPGFDERYRAIDARDTRFDGQFFTAVHSTGIYCRPSCPARTPKAEHVTFYVTSAAAHEAGFRACKRCLPEATPGTPAWDLRRDLTGRAMRLIADGVVDRDGVDGLADRLGYTSRHVQRLLTTELGAGPLALARARRAQTARSLLVGTDLPIAEVAFAAGFGSIRQFNETVLEVFAVRPGDLRDRARSRHPHRADAADTAVSAASATGADTGAPVRLDLDLPVRQPFDAPGVFRFLAVRALPGVESADAEPSGTTRPDRLRYARTLTLPHGPGAVELTAERRGTADWRVRARLELASLADVGTAVARIRRLLDLDADPAAIDAALAADPALAPLVAAAPGIRVPGAVDPHELVIRALVGQQISVAAARSHLGRLAAVAGTPYASGIPGLTRLFPTPSQLVAAIPEPPAEGPLDPDRPLRLPRRNIVAVRNAAGALADGGLRVDVGADPETLRADLVARPGIGPWTAAYLALRVLGDPDAWLDGDVALVAGAKATGALDPDVPKAAAHRELAARAASWAPWRSYATMHLWQAALPTPTTASRTEDAR</sequence>
<keyword evidence="12" id="KW-0804">Transcription</keyword>
<dbReference type="InterPro" id="IPR011257">
    <property type="entry name" value="DNA_glycosylase"/>
</dbReference>
<organism evidence="16 17">
    <name type="scientific">Agromyces seonyuensis</name>
    <dbReference type="NCBI Taxonomy" id="2662446"/>
    <lineage>
        <taxon>Bacteria</taxon>
        <taxon>Bacillati</taxon>
        <taxon>Actinomycetota</taxon>
        <taxon>Actinomycetes</taxon>
        <taxon>Micrococcales</taxon>
        <taxon>Microbacteriaceae</taxon>
        <taxon>Agromyces</taxon>
    </lineage>
</organism>
<dbReference type="GO" id="GO:0006285">
    <property type="term" value="P:base-excision repair, AP site formation"/>
    <property type="evidence" value="ECO:0007669"/>
    <property type="project" value="TreeGrafter"/>
</dbReference>
<dbReference type="GO" id="GO:0043916">
    <property type="term" value="F:DNA-7-methylguanine glycosylase activity"/>
    <property type="evidence" value="ECO:0007669"/>
    <property type="project" value="TreeGrafter"/>
</dbReference>
<dbReference type="InterPro" id="IPR023170">
    <property type="entry name" value="HhH_base_excis_C"/>
</dbReference>
<dbReference type="EC" id="3.2.2.21" evidence="3"/>
<keyword evidence="8" id="KW-0862">Zinc</keyword>
<dbReference type="GO" id="GO:0003700">
    <property type="term" value="F:DNA-binding transcription factor activity"/>
    <property type="evidence" value="ECO:0007669"/>
    <property type="project" value="InterPro"/>
</dbReference>
<dbReference type="GO" id="GO:0008725">
    <property type="term" value="F:DNA-3-methyladenine glycosylase activity"/>
    <property type="evidence" value="ECO:0007669"/>
    <property type="project" value="TreeGrafter"/>
</dbReference>
<dbReference type="Pfam" id="PF12833">
    <property type="entry name" value="HTH_18"/>
    <property type="match status" value="1"/>
</dbReference>
<feature type="region of interest" description="Disordered" evidence="14">
    <location>
        <begin position="1"/>
        <end position="36"/>
    </location>
</feature>
<dbReference type="SUPFAM" id="SSF46689">
    <property type="entry name" value="Homeodomain-like"/>
    <property type="match status" value="1"/>
</dbReference>
<dbReference type="Pfam" id="PF06029">
    <property type="entry name" value="AlkA_N"/>
    <property type="match status" value="1"/>
</dbReference>
<dbReference type="GO" id="GO:0032131">
    <property type="term" value="F:alkylated DNA binding"/>
    <property type="evidence" value="ECO:0007669"/>
    <property type="project" value="TreeGrafter"/>
</dbReference>
<dbReference type="RefSeq" id="WP_160425198.1">
    <property type="nucleotide sequence ID" value="NZ_WSTA01000050.1"/>
</dbReference>
<dbReference type="AlphaFoldDB" id="A0A6I4NY15"/>
<dbReference type="SUPFAM" id="SSF48150">
    <property type="entry name" value="DNA-glycosylase"/>
    <property type="match status" value="1"/>
</dbReference>
<evidence type="ECO:0000256" key="9">
    <source>
        <dbReference type="ARBA" id="ARBA00023015"/>
    </source>
</evidence>
<keyword evidence="9" id="KW-0805">Transcription regulation</keyword>
<keyword evidence="17" id="KW-1185">Reference proteome</keyword>
<evidence type="ECO:0000256" key="6">
    <source>
        <dbReference type="ARBA" id="ARBA00022723"/>
    </source>
</evidence>
<evidence type="ECO:0000313" key="16">
    <source>
        <dbReference type="EMBL" id="MWB99183.1"/>
    </source>
</evidence>
<dbReference type="FunFam" id="3.40.10.10:FF:000001">
    <property type="entry name" value="DNA-3-methyladenine glycosylase 2"/>
    <property type="match status" value="1"/>
</dbReference>
<keyword evidence="7" id="KW-0227">DNA damage</keyword>
<feature type="region of interest" description="Disordered" evidence="14">
    <location>
        <begin position="219"/>
        <end position="241"/>
    </location>
</feature>
<dbReference type="SMART" id="SM00478">
    <property type="entry name" value="ENDO3c"/>
    <property type="match status" value="1"/>
</dbReference>
<evidence type="ECO:0000256" key="13">
    <source>
        <dbReference type="ARBA" id="ARBA00023204"/>
    </source>
</evidence>
<evidence type="ECO:0000256" key="8">
    <source>
        <dbReference type="ARBA" id="ARBA00022833"/>
    </source>
</evidence>
<keyword evidence="4" id="KW-0489">Methyltransferase</keyword>
<gene>
    <name evidence="16" type="ORF">GB864_11580</name>
</gene>
<dbReference type="SMART" id="SM00342">
    <property type="entry name" value="HTH_ARAC"/>
    <property type="match status" value="1"/>
</dbReference>
<feature type="compositionally biased region" description="Low complexity" evidence="14">
    <location>
        <begin position="20"/>
        <end position="31"/>
    </location>
</feature>
<evidence type="ECO:0000256" key="14">
    <source>
        <dbReference type="SAM" id="MobiDB-lite"/>
    </source>
</evidence>
<dbReference type="InterPro" id="IPR018060">
    <property type="entry name" value="HTH_AraC"/>
</dbReference>
<comment type="caution">
    <text evidence="16">The sequence shown here is derived from an EMBL/GenBank/DDBJ whole genome shotgun (WGS) entry which is preliminary data.</text>
</comment>
<dbReference type="EMBL" id="WSTA01000050">
    <property type="protein sequence ID" value="MWB99183.1"/>
    <property type="molecule type" value="Genomic_DNA"/>
</dbReference>
<dbReference type="GO" id="GO:0043565">
    <property type="term" value="F:sequence-specific DNA binding"/>
    <property type="evidence" value="ECO:0007669"/>
    <property type="project" value="InterPro"/>
</dbReference>
<evidence type="ECO:0000256" key="12">
    <source>
        <dbReference type="ARBA" id="ARBA00023163"/>
    </source>
</evidence>
<dbReference type="SUPFAM" id="SSF55945">
    <property type="entry name" value="TATA-box binding protein-like"/>
    <property type="match status" value="1"/>
</dbReference>
<dbReference type="InterPro" id="IPR009057">
    <property type="entry name" value="Homeodomain-like_sf"/>
</dbReference>
<keyword evidence="6" id="KW-0479">Metal-binding</keyword>
<feature type="domain" description="HTH araC/xylS-type" evidence="15">
    <location>
        <begin position="121"/>
        <end position="219"/>
    </location>
</feature>
<feature type="compositionally biased region" description="Low complexity" evidence="14">
    <location>
        <begin position="1"/>
        <end position="12"/>
    </location>
</feature>
<dbReference type="GO" id="GO:0005737">
    <property type="term" value="C:cytoplasm"/>
    <property type="evidence" value="ECO:0007669"/>
    <property type="project" value="TreeGrafter"/>
</dbReference>
<evidence type="ECO:0000256" key="7">
    <source>
        <dbReference type="ARBA" id="ARBA00022763"/>
    </source>
</evidence>
<evidence type="ECO:0000256" key="5">
    <source>
        <dbReference type="ARBA" id="ARBA00022679"/>
    </source>
</evidence>
<dbReference type="Pfam" id="PF02805">
    <property type="entry name" value="Ada_Zn_binding"/>
    <property type="match status" value="1"/>
</dbReference>
<evidence type="ECO:0000256" key="10">
    <source>
        <dbReference type="ARBA" id="ARBA00023125"/>
    </source>
</evidence>
<evidence type="ECO:0000256" key="11">
    <source>
        <dbReference type="ARBA" id="ARBA00023159"/>
    </source>
</evidence>
<keyword evidence="5" id="KW-0808">Transferase</keyword>
<dbReference type="GO" id="GO:0008168">
    <property type="term" value="F:methyltransferase activity"/>
    <property type="evidence" value="ECO:0007669"/>
    <property type="project" value="UniProtKB-KW"/>
</dbReference>
<dbReference type="InterPro" id="IPR010316">
    <property type="entry name" value="AlkA_N"/>
</dbReference>
<evidence type="ECO:0000259" key="15">
    <source>
        <dbReference type="PROSITE" id="PS01124"/>
    </source>
</evidence>
<dbReference type="SUPFAM" id="SSF57884">
    <property type="entry name" value="Ada DNA repair protein, N-terminal domain (N-Ada 10)"/>
    <property type="match status" value="1"/>
</dbReference>
<dbReference type="Gene3D" id="1.10.1670.10">
    <property type="entry name" value="Helix-hairpin-Helix base-excision DNA repair enzymes (C-terminal)"/>
    <property type="match status" value="1"/>
</dbReference>
<keyword evidence="11" id="KW-0010">Activator</keyword>
<dbReference type="PANTHER" id="PTHR43003">
    <property type="entry name" value="DNA-3-METHYLADENINE GLYCOSYLASE"/>
    <property type="match status" value="1"/>
</dbReference>
<dbReference type="InterPro" id="IPR035451">
    <property type="entry name" value="Ada-like_dom_sf"/>
</dbReference>
<dbReference type="Gene3D" id="1.10.340.30">
    <property type="entry name" value="Hypothetical protein, domain 2"/>
    <property type="match status" value="1"/>
</dbReference>
<dbReference type="GO" id="GO:0032993">
    <property type="term" value="C:protein-DNA complex"/>
    <property type="evidence" value="ECO:0007669"/>
    <property type="project" value="TreeGrafter"/>
</dbReference>
<dbReference type="Proteomes" id="UP000438182">
    <property type="component" value="Unassembled WGS sequence"/>
</dbReference>
<feature type="compositionally biased region" description="Low complexity" evidence="14">
    <location>
        <begin position="231"/>
        <end position="241"/>
    </location>
</feature>
<evidence type="ECO:0000313" key="17">
    <source>
        <dbReference type="Proteomes" id="UP000438182"/>
    </source>
</evidence>
<reference evidence="16 17" key="1">
    <citation type="submission" date="2019-12" db="EMBL/GenBank/DDBJ databases">
        <authorList>
            <person name="Kim Y.S."/>
        </authorList>
    </citation>
    <scope>NUCLEOTIDE SEQUENCE [LARGE SCALE GENOMIC DNA]</scope>
    <source>
        <strain evidence="16 17">MMS17-SY077</strain>
    </source>
</reference>
<keyword evidence="10" id="KW-0238">DNA-binding</keyword>
<dbReference type="Gene3D" id="1.10.10.60">
    <property type="entry name" value="Homeodomain-like"/>
    <property type="match status" value="1"/>
</dbReference>
<keyword evidence="13" id="KW-0234">DNA repair</keyword>
<evidence type="ECO:0000256" key="3">
    <source>
        <dbReference type="ARBA" id="ARBA00012000"/>
    </source>
</evidence>
<proteinExistence type="predicted"/>
<dbReference type="InterPro" id="IPR003265">
    <property type="entry name" value="HhH-GPD_domain"/>
</dbReference>
<dbReference type="GO" id="GO:0008270">
    <property type="term" value="F:zinc ion binding"/>
    <property type="evidence" value="ECO:0007669"/>
    <property type="project" value="InterPro"/>
</dbReference>
<dbReference type="GO" id="GO:0006307">
    <property type="term" value="P:DNA alkylation repair"/>
    <property type="evidence" value="ECO:0007669"/>
    <property type="project" value="TreeGrafter"/>
</dbReference>